<dbReference type="Proteomes" id="UP001162480">
    <property type="component" value="Chromosome 15"/>
</dbReference>
<proteinExistence type="predicted"/>
<evidence type="ECO:0000313" key="1">
    <source>
        <dbReference type="EMBL" id="CAI9733625.1"/>
    </source>
</evidence>
<accession>A0AA36FD00</accession>
<gene>
    <name evidence="1" type="ORF">OCTVUL_1B001563</name>
</gene>
<reference evidence="1" key="1">
    <citation type="submission" date="2023-08" db="EMBL/GenBank/DDBJ databases">
        <authorList>
            <person name="Alioto T."/>
            <person name="Alioto T."/>
            <person name="Gomez Garrido J."/>
        </authorList>
    </citation>
    <scope>NUCLEOTIDE SEQUENCE</scope>
</reference>
<keyword evidence="2" id="KW-1185">Reference proteome</keyword>
<protein>
    <recommendedName>
        <fullName evidence="3">Protein GVQW3-like</fullName>
    </recommendedName>
</protein>
<name>A0AA36FD00_OCTVU</name>
<dbReference type="AlphaFoldDB" id="A0AA36FD00"/>
<sequence length="69" mass="8035">MPRLTKQAINENKNHVRRRTHLSDDVVEDIRQRILRSPRKSVRRLSHETGLSVGSCHAKIVPIPHVFFT</sequence>
<evidence type="ECO:0008006" key="3">
    <source>
        <dbReference type="Google" id="ProtNLM"/>
    </source>
</evidence>
<organism evidence="1 2">
    <name type="scientific">Octopus vulgaris</name>
    <name type="common">Common octopus</name>
    <dbReference type="NCBI Taxonomy" id="6645"/>
    <lineage>
        <taxon>Eukaryota</taxon>
        <taxon>Metazoa</taxon>
        <taxon>Spiralia</taxon>
        <taxon>Lophotrochozoa</taxon>
        <taxon>Mollusca</taxon>
        <taxon>Cephalopoda</taxon>
        <taxon>Coleoidea</taxon>
        <taxon>Octopodiformes</taxon>
        <taxon>Octopoda</taxon>
        <taxon>Incirrata</taxon>
        <taxon>Octopodidae</taxon>
        <taxon>Octopus</taxon>
    </lineage>
</organism>
<evidence type="ECO:0000313" key="2">
    <source>
        <dbReference type="Proteomes" id="UP001162480"/>
    </source>
</evidence>
<dbReference type="EMBL" id="OX597828">
    <property type="protein sequence ID" value="CAI9733625.1"/>
    <property type="molecule type" value="Genomic_DNA"/>
</dbReference>